<dbReference type="EMBL" id="JAGYPF010000005">
    <property type="protein sequence ID" value="MBS4215996.1"/>
    <property type="molecule type" value="Genomic_DNA"/>
</dbReference>
<keyword evidence="2" id="KW-1185">Reference proteome</keyword>
<evidence type="ECO:0000313" key="1">
    <source>
        <dbReference type="EMBL" id="MBS4215996.1"/>
    </source>
</evidence>
<sequence length="58" mass="7067">MFKKILKSIFKNQLHHQKYGSSSDYWKKKNHYKHSQMGHYHYKKKHKSGSFLSSFFSS</sequence>
<organism evidence="1 2">
    <name type="scientific">Neobacillus rhizophilus</name>
    <dbReference type="NCBI Taxonomy" id="2833579"/>
    <lineage>
        <taxon>Bacteria</taxon>
        <taxon>Bacillati</taxon>
        <taxon>Bacillota</taxon>
        <taxon>Bacilli</taxon>
        <taxon>Bacillales</taxon>
        <taxon>Bacillaceae</taxon>
        <taxon>Neobacillus</taxon>
    </lineage>
</organism>
<evidence type="ECO:0000313" key="2">
    <source>
        <dbReference type="Proteomes" id="UP000679749"/>
    </source>
</evidence>
<dbReference type="Proteomes" id="UP000679749">
    <property type="component" value="Unassembled WGS sequence"/>
</dbReference>
<comment type="caution">
    <text evidence="1">The sequence shown here is derived from an EMBL/GenBank/DDBJ whole genome shotgun (WGS) entry which is preliminary data.</text>
</comment>
<dbReference type="RefSeq" id="WP_213120492.1">
    <property type="nucleotide sequence ID" value="NZ_JAGYPF010000005.1"/>
</dbReference>
<gene>
    <name evidence="1" type="ORF">KHA99_26585</name>
</gene>
<protein>
    <submittedName>
        <fullName evidence="1">Uncharacterized protein</fullName>
    </submittedName>
</protein>
<name>A0A942UBP4_9BACI</name>
<reference evidence="1" key="1">
    <citation type="submission" date="2021-05" db="EMBL/GenBank/DDBJ databases">
        <title>Novel Bacillus species.</title>
        <authorList>
            <person name="Liu G."/>
        </authorList>
    </citation>
    <scope>NUCLEOTIDE SEQUENCE</scope>
    <source>
        <strain evidence="1">FJAT-49825</strain>
    </source>
</reference>
<dbReference type="AlphaFoldDB" id="A0A942UBP4"/>
<accession>A0A942UBP4</accession>
<proteinExistence type="predicted"/>